<evidence type="ECO:0000256" key="12">
    <source>
        <dbReference type="ARBA" id="ARBA00023303"/>
    </source>
</evidence>
<dbReference type="EMBL" id="UYJE01009589">
    <property type="protein sequence ID" value="VDI74696.1"/>
    <property type="molecule type" value="Genomic_DNA"/>
</dbReference>
<sequence>MLQKVFALIGNFKSSPTYLNILFIAGALWGSLRNVIFETSFGIFWLFTDKSQVLKLTAFLVVLGILYGISESALVLPCDFYVQCNCTRNNRLLITNCSNLELAELPKFPSNVNVLDLSYNLFGILIAKNFEHLHHLIQLNLSNNNMFLLHQDAFYGLSKLQRLHLNDNELSYNLKTFPRLVFKPLKSLTHLNIANNIGANKFPGEVISYLTNLKELVIDARITEPNETAFGKGFLPLTHLQKLTIRYCNMHF</sequence>
<dbReference type="OrthoDB" id="6130133at2759"/>
<dbReference type="InterPro" id="IPR003591">
    <property type="entry name" value="Leu-rich_rpt_typical-subtyp"/>
</dbReference>
<keyword evidence="6" id="KW-0732">Signal</keyword>
<feature type="transmembrane region" description="Helical" evidence="13">
    <location>
        <begin position="20"/>
        <end position="47"/>
    </location>
</feature>
<comment type="caution">
    <text evidence="14">The sequence shown here is derived from an EMBL/GenBank/DDBJ whole genome shotgun (WGS) entry which is preliminary data.</text>
</comment>
<evidence type="ECO:0000256" key="1">
    <source>
        <dbReference type="ARBA" id="ARBA00004162"/>
    </source>
</evidence>
<dbReference type="SMART" id="SM00369">
    <property type="entry name" value="LRR_TYP"/>
    <property type="match status" value="2"/>
</dbReference>
<feature type="non-terminal residue" evidence="14">
    <location>
        <position position="252"/>
    </location>
</feature>
<evidence type="ECO:0000256" key="3">
    <source>
        <dbReference type="ARBA" id="ARBA00022475"/>
    </source>
</evidence>
<gene>
    <name evidence="14" type="ORF">MGAL_10B020890</name>
</gene>
<keyword evidence="4" id="KW-0433">Leucine-rich repeat</keyword>
<feature type="transmembrane region" description="Helical" evidence="13">
    <location>
        <begin position="59"/>
        <end position="82"/>
    </location>
</feature>
<evidence type="ECO:0000256" key="4">
    <source>
        <dbReference type="ARBA" id="ARBA00022614"/>
    </source>
</evidence>
<keyword evidence="2" id="KW-0813">Transport</keyword>
<accession>A0A8B6H5K7</accession>
<dbReference type="InterPro" id="IPR032675">
    <property type="entry name" value="LRR_dom_sf"/>
</dbReference>
<evidence type="ECO:0000256" key="5">
    <source>
        <dbReference type="ARBA" id="ARBA00022692"/>
    </source>
</evidence>
<proteinExistence type="predicted"/>
<dbReference type="Pfam" id="PF13855">
    <property type="entry name" value="LRR_8"/>
    <property type="match status" value="1"/>
</dbReference>
<keyword evidence="5 13" id="KW-0812">Transmembrane</keyword>
<dbReference type="InterPro" id="IPR001611">
    <property type="entry name" value="Leu-rich_rpt"/>
</dbReference>
<dbReference type="GO" id="GO:0005886">
    <property type="term" value="C:plasma membrane"/>
    <property type="evidence" value="ECO:0007669"/>
    <property type="project" value="UniProtKB-SubCell"/>
</dbReference>
<evidence type="ECO:0000256" key="2">
    <source>
        <dbReference type="ARBA" id="ARBA00022448"/>
    </source>
</evidence>
<evidence type="ECO:0000313" key="15">
    <source>
        <dbReference type="Proteomes" id="UP000596742"/>
    </source>
</evidence>
<evidence type="ECO:0000313" key="14">
    <source>
        <dbReference type="EMBL" id="VDI74696.1"/>
    </source>
</evidence>
<evidence type="ECO:0000256" key="9">
    <source>
        <dbReference type="ARBA" id="ARBA00023065"/>
    </source>
</evidence>
<name>A0A8B6H5K7_MYTGA</name>
<keyword evidence="10 13" id="KW-0472">Membrane</keyword>
<dbReference type="Proteomes" id="UP000596742">
    <property type="component" value="Unassembled WGS sequence"/>
</dbReference>
<keyword evidence="9" id="KW-0406">Ion transport</keyword>
<dbReference type="PANTHER" id="PTHR46473:SF10">
    <property type="entry name" value="LD45603P-RELATED"/>
    <property type="match status" value="1"/>
</dbReference>
<evidence type="ECO:0000256" key="8">
    <source>
        <dbReference type="ARBA" id="ARBA00022989"/>
    </source>
</evidence>
<protein>
    <submittedName>
        <fullName evidence="14">Uncharacterized protein</fullName>
    </submittedName>
</protein>
<dbReference type="InterPro" id="IPR051432">
    <property type="entry name" value="KCNMA1_auxiliary"/>
</dbReference>
<dbReference type="AlphaFoldDB" id="A0A8B6H5K7"/>
<organism evidence="14 15">
    <name type="scientific">Mytilus galloprovincialis</name>
    <name type="common">Mediterranean mussel</name>
    <dbReference type="NCBI Taxonomy" id="29158"/>
    <lineage>
        <taxon>Eukaryota</taxon>
        <taxon>Metazoa</taxon>
        <taxon>Spiralia</taxon>
        <taxon>Lophotrochozoa</taxon>
        <taxon>Mollusca</taxon>
        <taxon>Bivalvia</taxon>
        <taxon>Autobranchia</taxon>
        <taxon>Pteriomorphia</taxon>
        <taxon>Mytilida</taxon>
        <taxon>Mytiloidea</taxon>
        <taxon>Mytilidae</taxon>
        <taxon>Mytilinae</taxon>
        <taxon>Mytilus</taxon>
    </lineage>
</organism>
<evidence type="ECO:0000256" key="6">
    <source>
        <dbReference type="ARBA" id="ARBA00022729"/>
    </source>
</evidence>
<comment type="subcellular location">
    <subcellularLocation>
        <location evidence="1">Cell membrane</location>
        <topology evidence="1">Single-pass membrane protein</topology>
    </subcellularLocation>
</comment>
<evidence type="ECO:0000256" key="7">
    <source>
        <dbReference type="ARBA" id="ARBA00022737"/>
    </source>
</evidence>
<keyword evidence="7" id="KW-0677">Repeat</keyword>
<dbReference type="SUPFAM" id="SSF52058">
    <property type="entry name" value="L domain-like"/>
    <property type="match status" value="1"/>
</dbReference>
<keyword evidence="8 13" id="KW-1133">Transmembrane helix</keyword>
<keyword evidence="12" id="KW-0407">Ion channel</keyword>
<keyword evidence="15" id="KW-1185">Reference proteome</keyword>
<evidence type="ECO:0000256" key="13">
    <source>
        <dbReference type="SAM" id="Phobius"/>
    </source>
</evidence>
<dbReference type="GO" id="GO:0034220">
    <property type="term" value="P:monoatomic ion transmembrane transport"/>
    <property type="evidence" value="ECO:0007669"/>
    <property type="project" value="UniProtKB-KW"/>
</dbReference>
<dbReference type="Gene3D" id="3.80.10.10">
    <property type="entry name" value="Ribonuclease Inhibitor"/>
    <property type="match status" value="1"/>
</dbReference>
<reference evidence="14" key="1">
    <citation type="submission" date="2018-11" db="EMBL/GenBank/DDBJ databases">
        <authorList>
            <person name="Alioto T."/>
            <person name="Alioto T."/>
        </authorList>
    </citation>
    <scope>NUCLEOTIDE SEQUENCE</scope>
</reference>
<dbReference type="PANTHER" id="PTHR46473">
    <property type="entry name" value="GH08155P"/>
    <property type="match status" value="1"/>
</dbReference>
<keyword evidence="11" id="KW-1015">Disulfide bond</keyword>
<evidence type="ECO:0000256" key="10">
    <source>
        <dbReference type="ARBA" id="ARBA00023136"/>
    </source>
</evidence>
<keyword evidence="3" id="KW-1003">Cell membrane</keyword>
<evidence type="ECO:0000256" key="11">
    <source>
        <dbReference type="ARBA" id="ARBA00023157"/>
    </source>
</evidence>